<dbReference type="EMBL" id="LQXD01000153">
    <property type="protein sequence ID" value="OIJ09389.1"/>
    <property type="molecule type" value="Genomic_DNA"/>
</dbReference>
<dbReference type="Gene3D" id="3.50.4.20">
    <property type="match status" value="1"/>
</dbReference>
<name>A0A1S2MFX1_9BACI</name>
<evidence type="ECO:0000313" key="4">
    <source>
        <dbReference type="EMBL" id="QOY38021.1"/>
    </source>
</evidence>
<dbReference type="Proteomes" id="UP000180175">
    <property type="component" value="Chromosome"/>
</dbReference>
<feature type="disulfide bond" evidence="1">
    <location>
        <begin position="77"/>
        <end position="81"/>
    </location>
</feature>
<evidence type="ECO:0000313" key="3">
    <source>
        <dbReference type="EMBL" id="OIJ22787.1"/>
    </source>
</evidence>
<protein>
    <submittedName>
        <fullName evidence="4">DUF1027 domain-containing protein</fullName>
    </submittedName>
</protein>
<dbReference type="AlphaFoldDB" id="A0A1S2MFX1"/>
<evidence type="ECO:0000313" key="5">
    <source>
        <dbReference type="Proteomes" id="UP000180175"/>
    </source>
</evidence>
<dbReference type="PIRSF" id="PIRSF012565">
    <property type="entry name" value="DUF1027"/>
    <property type="match status" value="1"/>
</dbReference>
<dbReference type="OrthoDB" id="1650379at2"/>
<evidence type="ECO:0000313" key="2">
    <source>
        <dbReference type="EMBL" id="OIJ09389.1"/>
    </source>
</evidence>
<reference evidence="4 5" key="3">
    <citation type="journal article" date="2019" name="Int. J. Syst. Evol. Microbiol.">
        <title>Anaerobacillus isosaccharinicus sp. nov., an alkaliphilic bacterium which degrades isosaccharinic acid.</title>
        <authorList>
            <person name="Bassil N.M."/>
            <person name="Lloyd J.R."/>
        </authorList>
    </citation>
    <scope>NUCLEOTIDE SEQUENCE [LARGE SCALE GENOMIC DNA]</scope>
    <source>
        <strain evidence="4 5">NB2006</strain>
    </source>
</reference>
<evidence type="ECO:0000256" key="1">
    <source>
        <dbReference type="PIRSR" id="PIRSR012565-1"/>
    </source>
</evidence>
<dbReference type="EMBL" id="CP063356">
    <property type="protein sequence ID" value="QOY38021.1"/>
    <property type="molecule type" value="Genomic_DNA"/>
</dbReference>
<keyword evidence="5" id="KW-1185">Reference proteome</keyword>
<proteinExistence type="predicted"/>
<dbReference type="RefSeq" id="WP_071315985.1">
    <property type="nucleotide sequence ID" value="NZ_CP063356.2"/>
</dbReference>
<sequence length="109" mass="13131">MIRVQGVSFEVIEEHREAWDEEAFKARYSDVLNKYDYIVGDWGYSQLRLRGFFEDNNRKATYDSKISTFPEYLFEYCNFGCPYFVLRRVKEERSNTKKAKEPEKDLVTE</sequence>
<reference evidence="3 5" key="1">
    <citation type="submission" date="2016-10" db="EMBL/GenBank/DDBJ databases">
        <title>Draft genome sequences of four alkaliphilic bacteria belonging to the Anaerobacillus genus.</title>
        <authorList>
            <person name="Bassil N.M."/>
            <person name="Lloyd J.R."/>
        </authorList>
    </citation>
    <scope>NUCLEOTIDE SEQUENCE [LARGE SCALE GENOMIC DNA]</scope>
    <source>
        <strain evidence="3 5">NB2006</strain>
    </source>
</reference>
<dbReference type="Pfam" id="PF06265">
    <property type="entry name" value="YutD-like"/>
    <property type="match status" value="1"/>
</dbReference>
<gene>
    <name evidence="4" type="ORF">AWH56_010895</name>
    <name evidence="3" type="ORF">AWH56_04490</name>
    <name evidence="2" type="ORF">AWH56_17730</name>
</gene>
<keyword evidence="1" id="KW-1015">Disulfide bond</keyword>
<reference evidence="4" key="4">
    <citation type="submission" date="2020-10" db="EMBL/GenBank/DDBJ databases">
        <authorList>
            <person name="Bassil N.M."/>
            <person name="Lloyd J.R."/>
        </authorList>
    </citation>
    <scope>NUCLEOTIDE SEQUENCE</scope>
    <source>
        <strain evidence="4">NB2006</strain>
    </source>
</reference>
<dbReference type="InterPro" id="IPR009370">
    <property type="entry name" value="YutD-like"/>
</dbReference>
<organism evidence="3 5">
    <name type="scientific">Anaerobacillus isosaccharinicus</name>
    <dbReference type="NCBI Taxonomy" id="1532552"/>
    <lineage>
        <taxon>Bacteria</taxon>
        <taxon>Bacillati</taxon>
        <taxon>Bacillota</taxon>
        <taxon>Bacilli</taxon>
        <taxon>Bacillales</taxon>
        <taxon>Bacillaceae</taxon>
        <taxon>Anaerobacillus</taxon>
    </lineage>
</organism>
<dbReference type="KEGG" id="aia:AWH56_010895"/>
<dbReference type="EMBL" id="LQXD01000027">
    <property type="protein sequence ID" value="OIJ22787.1"/>
    <property type="molecule type" value="Genomic_DNA"/>
</dbReference>
<dbReference type="InterPro" id="IPR038141">
    <property type="entry name" value="YutD-like_sf"/>
</dbReference>
<reference evidence="4 5" key="2">
    <citation type="journal article" date="2017" name="Genome Announc.">
        <title>Draft Genome Sequences of Four Alkaliphilic Bacteria Belonging to the Anaerobacillus Genus.</title>
        <authorList>
            <person name="Bassil N.M."/>
            <person name="Lloyd J.R."/>
        </authorList>
    </citation>
    <scope>NUCLEOTIDE SEQUENCE [LARGE SCALE GENOMIC DNA]</scope>
    <source>
        <strain evidence="4 5">NB2006</strain>
    </source>
</reference>
<accession>A0A1S2MFX1</accession>